<organism evidence="1 2">
    <name type="scientific">Camellia lanceoleosa</name>
    <dbReference type="NCBI Taxonomy" id="1840588"/>
    <lineage>
        <taxon>Eukaryota</taxon>
        <taxon>Viridiplantae</taxon>
        <taxon>Streptophyta</taxon>
        <taxon>Embryophyta</taxon>
        <taxon>Tracheophyta</taxon>
        <taxon>Spermatophyta</taxon>
        <taxon>Magnoliopsida</taxon>
        <taxon>eudicotyledons</taxon>
        <taxon>Gunneridae</taxon>
        <taxon>Pentapetalae</taxon>
        <taxon>asterids</taxon>
        <taxon>Ericales</taxon>
        <taxon>Theaceae</taxon>
        <taxon>Camellia</taxon>
    </lineage>
</organism>
<dbReference type="EMBL" id="CM045770">
    <property type="protein sequence ID" value="KAI7992236.1"/>
    <property type="molecule type" value="Genomic_DNA"/>
</dbReference>
<protein>
    <submittedName>
        <fullName evidence="1">Uncharacterized protein</fullName>
    </submittedName>
</protein>
<accession>A0ACC0FW93</accession>
<sequence length="132" mass="14872">MTSGLLQYYFFPTDFYYPRPALSSTTVNVDSTTRKQQIGVSIVQTQKTEEPVEDHIHRNNNNNNNKVTKPICFSSSTTTTCKEERMEKQFKQGGCCGYGEKEGDFVGEESELTLLHLSCSVLVPDEFTVSLV</sequence>
<dbReference type="Proteomes" id="UP001060215">
    <property type="component" value="Chromosome 13"/>
</dbReference>
<reference evidence="1 2" key="1">
    <citation type="journal article" date="2022" name="Plant J.">
        <title>Chromosome-level genome of Camellia lanceoleosa provides a valuable resource for understanding genome evolution and self-incompatibility.</title>
        <authorList>
            <person name="Gong W."/>
            <person name="Xiao S."/>
            <person name="Wang L."/>
            <person name="Liao Z."/>
            <person name="Chang Y."/>
            <person name="Mo W."/>
            <person name="Hu G."/>
            <person name="Li W."/>
            <person name="Zhao G."/>
            <person name="Zhu H."/>
            <person name="Hu X."/>
            <person name="Ji K."/>
            <person name="Xiang X."/>
            <person name="Song Q."/>
            <person name="Yuan D."/>
            <person name="Jin S."/>
            <person name="Zhang L."/>
        </authorList>
    </citation>
    <scope>NUCLEOTIDE SEQUENCE [LARGE SCALE GENOMIC DNA]</scope>
    <source>
        <strain evidence="1">SQ_2022a</strain>
    </source>
</reference>
<name>A0ACC0FW93_9ERIC</name>
<evidence type="ECO:0000313" key="2">
    <source>
        <dbReference type="Proteomes" id="UP001060215"/>
    </source>
</evidence>
<proteinExistence type="predicted"/>
<comment type="caution">
    <text evidence="1">The sequence shown here is derived from an EMBL/GenBank/DDBJ whole genome shotgun (WGS) entry which is preliminary data.</text>
</comment>
<evidence type="ECO:0000313" key="1">
    <source>
        <dbReference type="EMBL" id="KAI7992236.1"/>
    </source>
</evidence>
<gene>
    <name evidence="1" type="ORF">LOK49_LG12G02693</name>
</gene>
<keyword evidence="2" id="KW-1185">Reference proteome</keyword>